<dbReference type="Proteomes" id="UP000006048">
    <property type="component" value="Chromosome"/>
</dbReference>
<dbReference type="Pfam" id="PF09995">
    <property type="entry name" value="MPAB_Lcp_cat"/>
    <property type="match status" value="1"/>
</dbReference>
<dbReference type="PATRIC" id="fig|869212.3.peg.2844"/>
<dbReference type="GO" id="GO:0016491">
    <property type="term" value="F:oxidoreductase activity"/>
    <property type="evidence" value="ECO:0007669"/>
    <property type="project" value="InterPro"/>
</dbReference>
<accession>I4B855</accession>
<dbReference type="KEGG" id="tpx:Turpa_2823"/>
<dbReference type="PANTHER" id="PTHR36124:SF1">
    <property type="entry name" value="ER-BOUND OXYGENASE MPAB_MPAB'_RUBBER OXYGENASE CATALYTIC DOMAIN-CONTAINING PROTEIN"/>
    <property type="match status" value="1"/>
</dbReference>
<dbReference type="OrthoDB" id="836517at2"/>
<dbReference type="EMBL" id="CP002959">
    <property type="protein sequence ID" value="AFM13462.1"/>
    <property type="molecule type" value="Genomic_DNA"/>
</dbReference>
<feature type="domain" description="ER-bound oxygenase mpaB/mpaB'/Rubber oxygenase catalytic" evidence="1">
    <location>
        <begin position="49"/>
        <end position="242"/>
    </location>
</feature>
<evidence type="ECO:0000313" key="2">
    <source>
        <dbReference type="EMBL" id="AFM13462.1"/>
    </source>
</evidence>
<dbReference type="InterPro" id="IPR018713">
    <property type="entry name" value="MPAB/Lcp_cat_dom"/>
</dbReference>
<evidence type="ECO:0000313" key="3">
    <source>
        <dbReference type="Proteomes" id="UP000006048"/>
    </source>
</evidence>
<dbReference type="AlphaFoldDB" id="I4B855"/>
<organism evidence="2 3">
    <name type="scientific">Turneriella parva (strain ATCC BAA-1111 / DSM 21527 / NCTC 11395 / H)</name>
    <name type="common">Leptospira parva</name>
    <dbReference type="NCBI Taxonomy" id="869212"/>
    <lineage>
        <taxon>Bacteria</taxon>
        <taxon>Pseudomonadati</taxon>
        <taxon>Spirochaetota</taxon>
        <taxon>Spirochaetia</taxon>
        <taxon>Leptospirales</taxon>
        <taxon>Leptospiraceae</taxon>
        <taxon>Turneriella</taxon>
    </lineage>
</organism>
<keyword evidence="3" id="KW-1185">Reference proteome</keyword>
<dbReference type="InterPro" id="IPR046366">
    <property type="entry name" value="MPAB"/>
</dbReference>
<proteinExistence type="predicted"/>
<protein>
    <recommendedName>
        <fullName evidence="1">ER-bound oxygenase mpaB/mpaB'/Rubber oxygenase catalytic domain-containing protein</fullName>
    </recommendedName>
</protein>
<dbReference type="RefSeq" id="WP_014803964.1">
    <property type="nucleotide sequence ID" value="NC_018020.1"/>
</dbReference>
<sequence>MADRYGALKHIQTLDPEKDAHQIVAVSSAFDFAQDMEISLGLAFFRTFAVPSIARILDETKQFENFGQKRYDDTALLLAEFLENGLDSDRGREAIRRMNQIHARYDIANDDFIYTLTTFIFEPIRWIDRYGWRPLVEKEKLAAFYMWRRVGQMMGIRELPETYEAMEKFNIEYERKTFRYTPESERVSRATLKVLVGFLPPLPFLGELACQGVYALLDEPLRRAVGFPAAHPMVQAAVDAAFRARALALRYWGPVTTEPQYVTKRRFATYPNGYKIAELGPQLRDSKRAPIAG</sequence>
<dbReference type="PANTHER" id="PTHR36124">
    <property type="match status" value="1"/>
</dbReference>
<dbReference type="HOGENOM" id="CLU_039076_1_0_12"/>
<gene>
    <name evidence="2" type="ordered locus">Turpa_2823</name>
</gene>
<evidence type="ECO:0000259" key="1">
    <source>
        <dbReference type="Pfam" id="PF09995"/>
    </source>
</evidence>
<name>I4B855_TURPD</name>
<dbReference type="STRING" id="869212.Turpa_2823"/>
<reference evidence="2 3" key="1">
    <citation type="submission" date="2012-06" db="EMBL/GenBank/DDBJ databases">
        <title>The complete chromosome of genome of Turneriella parva DSM 21527.</title>
        <authorList>
            <consortium name="US DOE Joint Genome Institute (JGI-PGF)"/>
            <person name="Lucas S."/>
            <person name="Han J."/>
            <person name="Lapidus A."/>
            <person name="Bruce D."/>
            <person name="Goodwin L."/>
            <person name="Pitluck S."/>
            <person name="Peters L."/>
            <person name="Kyrpides N."/>
            <person name="Mavromatis K."/>
            <person name="Ivanova N."/>
            <person name="Mikhailova N."/>
            <person name="Chertkov O."/>
            <person name="Detter J.C."/>
            <person name="Tapia R."/>
            <person name="Han C."/>
            <person name="Land M."/>
            <person name="Hauser L."/>
            <person name="Markowitz V."/>
            <person name="Cheng J.-F."/>
            <person name="Hugenholtz P."/>
            <person name="Woyke T."/>
            <person name="Wu D."/>
            <person name="Gronow S."/>
            <person name="Wellnitz S."/>
            <person name="Brambilla E."/>
            <person name="Klenk H.-P."/>
            <person name="Eisen J.A."/>
        </authorList>
    </citation>
    <scope>NUCLEOTIDE SEQUENCE [LARGE SCALE GENOMIC DNA]</scope>
    <source>
        <strain evidence="3">ATCC BAA-1111 / DSM 21527 / NCTC 11395 / H</strain>
    </source>
</reference>